<dbReference type="Pfam" id="PF07687">
    <property type="entry name" value="M20_dimer"/>
    <property type="match status" value="1"/>
</dbReference>
<evidence type="ECO:0000313" key="5">
    <source>
        <dbReference type="Proteomes" id="UP000655037"/>
    </source>
</evidence>
<feature type="binding site" evidence="2">
    <location>
        <position position="112"/>
    </location>
    <ligand>
        <name>Mn(2+)</name>
        <dbReference type="ChEBI" id="CHEBI:29035"/>
        <label>2</label>
    </ligand>
</feature>
<feature type="domain" description="Peptidase M20 dimerisation" evidence="3">
    <location>
        <begin position="196"/>
        <end position="291"/>
    </location>
</feature>
<keyword evidence="2" id="KW-0479">Metal-binding</keyword>
<dbReference type="SUPFAM" id="SSF55031">
    <property type="entry name" value="Bacterial exopeptidase dimerisation domain"/>
    <property type="match status" value="1"/>
</dbReference>
<reference evidence="4" key="1">
    <citation type="submission" date="2020-11" db="EMBL/GenBank/DDBJ databases">
        <title>Agrobacterium vitis strain K377 genome.</title>
        <authorList>
            <person name="Xi H."/>
        </authorList>
    </citation>
    <scope>NUCLEOTIDE SEQUENCE</scope>
    <source>
        <strain evidence="4">K377</strain>
    </source>
</reference>
<dbReference type="RefSeq" id="WP_156532035.1">
    <property type="nucleotide sequence ID" value="NZ_JACXXJ020000003.1"/>
</dbReference>
<dbReference type="GO" id="GO:0046872">
    <property type="term" value="F:metal ion binding"/>
    <property type="evidence" value="ECO:0007669"/>
    <property type="project" value="UniProtKB-KW"/>
</dbReference>
<sequence length="403" mass="43318">MNIAIDSHLGQDRGLKKIRAYLDEIIAFRRELHQNPELAFQEKRTSNLVVSYLASFGYQVEHGIAGTGIVASLKKGSGSRIIGLRADMDALPIHEATGLAHASRTKGVMHACGHDGHTAILVAAARYLAETSEFDGTVRLIFQPAEEIGAGAKKLLAEGLFERFPVDAVFGLHNWPDVPAGHFGFVPGPAMASVDQAHITVVGKGGHGAEPHRGVDPVLASASLITALQSIVSRNVDPREMAVITVGSIHGGSASNVIPESVELKLTVRTFSEDVRQQLSERIPALARAQAESFGARAEVDYRFGFPPVLNHADETAVARQVAVQTFGDDRVIADFKPRTASEDFAFLLQARPGSYLFVGNGDSAPLHSASYDFNDEIILPAAHYWVRLVESYLSSPVSTATL</sequence>
<dbReference type="SUPFAM" id="SSF53187">
    <property type="entry name" value="Zn-dependent exopeptidases"/>
    <property type="match status" value="1"/>
</dbReference>
<feature type="binding site" evidence="2">
    <location>
        <position position="368"/>
    </location>
    <ligand>
        <name>Mn(2+)</name>
        <dbReference type="ChEBI" id="CHEBI:29035"/>
        <label>2</label>
    </ligand>
</feature>
<name>A0AAE2UTR8_AGRVI</name>
<dbReference type="InterPro" id="IPR011650">
    <property type="entry name" value="Peptidase_M20_dimer"/>
</dbReference>
<dbReference type="Gene3D" id="3.30.70.360">
    <property type="match status" value="1"/>
</dbReference>
<dbReference type="AlphaFoldDB" id="A0AAE2UTR8"/>
<keyword evidence="1" id="KW-0378">Hydrolase</keyword>
<dbReference type="InterPro" id="IPR036264">
    <property type="entry name" value="Bact_exopeptidase_dim_dom"/>
</dbReference>
<gene>
    <name evidence="4" type="ORF">IEI95_006210</name>
</gene>
<organism evidence="4 5">
    <name type="scientific">Agrobacterium vitis</name>
    <name type="common">Rhizobium vitis</name>
    <dbReference type="NCBI Taxonomy" id="373"/>
    <lineage>
        <taxon>Bacteria</taxon>
        <taxon>Pseudomonadati</taxon>
        <taxon>Pseudomonadota</taxon>
        <taxon>Alphaproteobacteria</taxon>
        <taxon>Hyphomicrobiales</taxon>
        <taxon>Rhizobiaceae</taxon>
        <taxon>Rhizobium/Agrobacterium group</taxon>
        <taxon>Agrobacterium</taxon>
    </lineage>
</organism>
<dbReference type="GO" id="GO:0019877">
    <property type="term" value="P:diaminopimelate biosynthetic process"/>
    <property type="evidence" value="ECO:0007669"/>
    <property type="project" value="UniProtKB-ARBA"/>
</dbReference>
<dbReference type="InterPro" id="IPR017439">
    <property type="entry name" value="Amidohydrolase"/>
</dbReference>
<feature type="binding site" evidence="2">
    <location>
        <position position="147"/>
    </location>
    <ligand>
        <name>Mn(2+)</name>
        <dbReference type="ChEBI" id="CHEBI:29035"/>
        <label>2</label>
    </ligand>
</feature>
<dbReference type="EMBL" id="JACXXJ020000003">
    <property type="protein sequence ID" value="MBF2713855.1"/>
    <property type="molecule type" value="Genomic_DNA"/>
</dbReference>
<feature type="binding site" evidence="2">
    <location>
        <position position="114"/>
    </location>
    <ligand>
        <name>Mn(2+)</name>
        <dbReference type="ChEBI" id="CHEBI:29035"/>
        <label>2</label>
    </ligand>
</feature>
<comment type="cofactor">
    <cofactor evidence="2">
        <name>Mn(2+)</name>
        <dbReference type="ChEBI" id="CHEBI:29035"/>
    </cofactor>
    <text evidence="2">The Mn(2+) ion enhances activity.</text>
</comment>
<dbReference type="Proteomes" id="UP000655037">
    <property type="component" value="Unassembled WGS sequence"/>
</dbReference>
<evidence type="ECO:0000259" key="3">
    <source>
        <dbReference type="Pfam" id="PF07687"/>
    </source>
</evidence>
<dbReference type="NCBIfam" id="TIGR01891">
    <property type="entry name" value="amidohydrolases"/>
    <property type="match status" value="1"/>
</dbReference>
<evidence type="ECO:0000256" key="1">
    <source>
        <dbReference type="ARBA" id="ARBA00022801"/>
    </source>
</evidence>
<accession>A0AAE2UTR8</accession>
<proteinExistence type="predicted"/>
<dbReference type="PIRSF" id="PIRSF005962">
    <property type="entry name" value="Pept_M20D_amidohydro"/>
    <property type="match status" value="1"/>
</dbReference>
<evidence type="ECO:0000313" key="4">
    <source>
        <dbReference type="EMBL" id="MBF2713855.1"/>
    </source>
</evidence>
<dbReference type="FunFam" id="3.30.70.360:FF:000001">
    <property type="entry name" value="N-acetyldiaminopimelate deacetylase"/>
    <property type="match status" value="1"/>
</dbReference>
<feature type="binding site" evidence="2">
    <location>
        <position position="173"/>
    </location>
    <ligand>
        <name>Mn(2+)</name>
        <dbReference type="ChEBI" id="CHEBI:29035"/>
        <label>1</label>
    </ligand>
</feature>
<dbReference type="Gene3D" id="3.40.630.10">
    <property type="entry name" value="Zn peptidases"/>
    <property type="match status" value="1"/>
</dbReference>
<protein>
    <submittedName>
        <fullName evidence="4">Amidohydrolase</fullName>
    </submittedName>
</protein>
<dbReference type="PANTHER" id="PTHR11014">
    <property type="entry name" value="PEPTIDASE M20 FAMILY MEMBER"/>
    <property type="match status" value="1"/>
</dbReference>
<dbReference type="CDD" id="cd05666">
    <property type="entry name" value="M20_Acy1-like"/>
    <property type="match status" value="1"/>
</dbReference>
<dbReference type="Pfam" id="PF01546">
    <property type="entry name" value="Peptidase_M20"/>
    <property type="match status" value="1"/>
</dbReference>
<evidence type="ECO:0000256" key="2">
    <source>
        <dbReference type="PIRSR" id="PIRSR005962-1"/>
    </source>
</evidence>
<comment type="caution">
    <text evidence="4">The sequence shown here is derived from an EMBL/GenBank/DDBJ whole genome shotgun (WGS) entry which is preliminary data.</text>
</comment>
<keyword evidence="2" id="KW-0464">Manganese</keyword>
<dbReference type="GO" id="GO:0050118">
    <property type="term" value="F:N-acetyldiaminopimelate deacetylase activity"/>
    <property type="evidence" value="ECO:0007669"/>
    <property type="project" value="UniProtKB-ARBA"/>
</dbReference>
<dbReference type="InterPro" id="IPR002933">
    <property type="entry name" value="Peptidase_M20"/>
</dbReference>
<dbReference type="PANTHER" id="PTHR11014:SF63">
    <property type="entry name" value="METALLOPEPTIDASE, PUTATIVE (AFU_ORTHOLOGUE AFUA_6G09600)-RELATED"/>
    <property type="match status" value="1"/>
</dbReference>